<evidence type="ECO:0000313" key="2">
    <source>
        <dbReference type="Proteomes" id="UP000298652"/>
    </source>
</evidence>
<organism evidence="1 2">
    <name type="scientific">Setaria viridis</name>
    <name type="common">Green bristlegrass</name>
    <name type="synonym">Setaria italica subsp. viridis</name>
    <dbReference type="NCBI Taxonomy" id="4556"/>
    <lineage>
        <taxon>Eukaryota</taxon>
        <taxon>Viridiplantae</taxon>
        <taxon>Streptophyta</taxon>
        <taxon>Embryophyta</taxon>
        <taxon>Tracheophyta</taxon>
        <taxon>Spermatophyta</taxon>
        <taxon>Magnoliopsida</taxon>
        <taxon>Liliopsida</taxon>
        <taxon>Poales</taxon>
        <taxon>Poaceae</taxon>
        <taxon>PACMAD clade</taxon>
        <taxon>Panicoideae</taxon>
        <taxon>Panicodae</taxon>
        <taxon>Paniceae</taxon>
        <taxon>Cenchrinae</taxon>
        <taxon>Setaria</taxon>
    </lineage>
</organism>
<proteinExistence type="predicted"/>
<name>A0A4U6UIC2_SETVI</name>
<reference evidence="1" key="1">
    <citation type="submission" date="2019-03" db="EMBL/GenBank/DDBJ databases">
        <title>WGS assembly of Setaria viridis.</title>
        <authorList>
            <person name="Huang P."/>
            <person name="Jenkins J."/>
            <person name="Grimwood J."/>
            <person name="Barry K."/>
            <person name="Healey A."/>
            <person name="Mamidi S."/>
            <person name="Sreedasyam A."/>
            <person name="Shu S."/>
            <person name="Feldman M."/>
            <person name="Wu J."/>
            <person name="Yu Y."/>
            <person name="Chen C."/>
            <person name="Johnson J."/>
            <person name="Rokhsar D."/>
            <person name="Baxter I."/>
            <person name="Schmutz J."/>
            <person name="Brutnell T."/>
            <person name="Kellogg E."/>
        </authorList>
    </citation>
    <scope>NUCLEOTIDE SEQUENCE [LARGE SCALE GENOMIC DNA]</scope>
</reference>
<dbReference type="Proteomes" id="UP000298652">
    <property type="component" value="Chromosome 5"/>
</dbReference>
<keyword evidence="2" id="KW-1185">Reference proteome</keyword>
<dbReference type="Gramene" id="TKW13529">
    <property type="protein sequence ID" value="TKW13529"/>
    <property type="gene ID" value="SEVIR_5G107600v2"/>
</dbReference>
<dbReference type="OMA" id="WENCNVA"/>
<accession>A0A4U6UIC2</accession>
<gene>
    <name evidence="1" type="ORF">SEVIR_5G107600v2</name>
</gene>
<sequence length="207" mass="22325">MDGWRQMAAATVPAILAHVGTSTDAPETITVARRKLGTQISLVRALRGGSLLGQIDFHEIDVSPVGVCPTVFIRSTLRIVAHDAARHAVASHVLALYVRAHPNLEGTPMWQAWKDDHTRVNMHAGEAVRLLRLALALAKRSTEAVHVAGSSFPHQSAGWTAWMLAAERNAGFAREAAAGAREELRRMGEAAMAEYGKARILIDTVDG</sequence>
<protein>
    <submittedName>
        <fullName evidence="1">Uncharacterized protein</fullName>
    </submittedName>
</protein>
<dbReference type="AlphaFoldDB" id="A0A4U6UIC2"/>
<dbReference type="EMBL" id="CM016556">
    <property type="protein sequence ID" value="TKW13529.1"/>
    <property type="molecule type" value="Genomic_DNA"/>
</dbReference>
<evidence type="ECO:0000313" key="1">
    <source>
        <dbReference type="EMBL" id="TKW13529.1"/>
    </source>
</evidence>